<comment type="caution">
    <text evidence="1">The sequence shown here is derived from an EMBL/GenBank/DDBJ whole genome shotgun (WGS) entry which is preliminary data.</text>
</comment>
<gene>
    <name evidence="1" type="ORF">QVD17_04183</name>
</gene>
<proteinExistence type="predicted"/>
<dbReference type="Proteomes" id="UP001229421">
    <property type="component" value="Unassembled WGS sequence"/>
</dbReference>
<evidence type="ECO:0000313" key="2">
    <source>
        <dbReference type="Proteomes" id="UP001229421"/>
    </source>
</evidence>
<name>A0AAD8P442_TARER</name>
<protein>
    <submittedName>
        <fullName evidence="1">Uncharacterized protein</fullName>
    </submittedName>
</protein>
<reference evidence="1" key="1">
    <citation type="journal article" date="2023" name="bioRxiv">
        <title>Improved chromosome-level genome assembly for marigold (Tagetes erecta).</title>
        <authorList>
            <person name="Jiang F."/>
            <person name="Yuan L."/>
            <person name="Wang S."/>
            <person name="Wang H."/>
            <person name="Xu D."/>
            <person name="Wang A."/>
            <person name="Fan W."/>
        </authorList>
    </citation>
    <scope>NUCLEOTIDE SEQUENCE</scope>
    <source>
        <strain evidence="1">WSJ</strain>
        <tissue evidence="1">Leaf</tissue>
    </source>
</reference>
<keyword evidence="2" id="KW-1185">Reference proteome</keyword>
<organism evidence="1 2">
    <name type="scientific">Tagetes erecta</name>
    <name type="common">African marigold</name>
    <dbReference type="NCBI Taxonomy" id="13708"/>
    <lineage>
        <taxon>Eukaryota</taxon>
        <taxon>Viridiplantae</taxon>
        <taxon>Streptophyta</taxon>
        <taxon>Embryophyta</taxon>
        <taxon>Tracheophyta</taxon>
        <taxon>Spermatophyta</taxon>
        <taxon>Magnoliopsida</taxon>
        <taxon>eudicotyledons</taxon>
        <taxon>Gunneridae</taxon>
        <taxon>Pentapetalae</taxon>
        <taxon>asterids</taxon>
        <taxon>campanulids</taxon>
        <taxon>Asterales</taxon>
        <taxon>Asteraceae</taxon>
        <taxon>Asteroideae</taxon>
        <taxon>Heliantheae alliance</taxon>
        <taxon>Tageteae</taxon>
        <taxon>Tagetes</taxon>
    </lineage>
</organism>
<sequence length="71" mass="8223">MESKRLNDFYCDYAMSSSMILFEIKCFWKNLFSISFVFSLGFGNGRYENANDRKCLGLSIINLANLSLLFN</sequence>
<dbReference type="EMBL" id="JAUHHV010000001">
    <property type="protein sequence ID" value="KAK1438375.1"/>
    <property type="molecule type" value="Genomic_DNA"/>
</dbReference>
<dbReference type="AlphaFoldDB" id="A0AAD8P442"/>
<evidence type="ECO:0000313" key="1">
    <source>
        <dbReference type="EMBL" id="KAK1438375.1"/>
    </source>
</evidence>
<accession>A0AAD8P442</accession>